<evidence type="ECO:0000313" key="1">
    <source>
        <dbReference type="EMBL" id="MBB5637824.1"/>
    </source>
</evidence>
<evidence type="ECO:0000313" key="2">
    <source>
        <dbReference type="Proteomes" id="UP000537204"/>
    </source>
</evidence>
<sequence length="86" mass="9681">MARSWYAFIGGNPIEITNYYKATVKHSCLCGDQICAICAVDAGANNLHPAFPLSDNMKQYIQNALITGQIQPEIPYNTRKYVYLKH</sequence>
<comment type="caution">
    <text evidence="1">The sequence shown here is derived from an EMBL/GenBank/DDBJ whole genome shotgun (WGS) entry which is preliminary data.</text>
</comment>
<reference evidence="1 2" key="1">
    <citation type="submission" date="2020-08" db="EMBL/GenBank/DDBJ databases">
        <title>Genomic Encyclopedia of Type Strains, Phase IV (KMG-V): Genome sequencing to study the core and pangenomes of soil and plant-associated prokaryotes.</title>
        <authorList>
            <person name="Whitman W."/>
        </authorList>
    </citation>
    <scope>NUCLEOTIDE SEQUENCE [LARGE SCALE GENOMIC DNA]</scope>
    <source>
        <strain evidence="1 2">S3M1</strain>
    </source>
</reference>
<dbReference type="AlphaFoldDB" id="A0A7W9E0Z0"/>
<name>A0A7W9E0Z0_9SPHI</name>
<dbReference type="Proteomes" id="UP000537204">
    <property type="component" value="Unassembled WGS sequence"/>
</dbReference>
<dbReference type="RefSeq" id="WP_183883685.1">
    <property type="nucleotide sequence ID" value="NZ_JACHCE010000006.1"/>
</dbReference>
<accession>A0A7W9E0Z0</accession>
<proteinExistence type="predicted"/>
<organism evidence="1 2">
    <name type="scientific">Pedobacter cryoconitis</name>
    <dbReference type="NCBI Taxonomy" id="188932"/>
    <lineage>
        <taxon>Bacteria</taxon>
        <taxon>Pseudomonadati</taxon>
        <taxon>Bacteroidota</taxon>
        <taxon>Sphingobacteriia</taxon>
        <taxon>Sphingobacteriales</taxon>
        <taxon>Sphingobacteriaceae</taxon>
        <taxon>Pedobacter</taxon>
    </lineage>
</organism>
<dbReference type="EMBL" id="JACHCE010000006">
    <property type="protein sequence ID" value="MBB5637824.1"/>
    <property type="molecule type" value="Genomic_DNA"/>
</dbReference>
<protein>
    <submittedName>
        <fullName evidence="1">Uncharacterized protein</fullName>
    </submittedName>
</protein>
<gene>
    <name evidence="1" type="ORF">HDE68_003749</name>
</gene>